<sequence>MMSPMDRQRHAGDTADISASEKRYSHWGRPSSWIAVTLMILGFLVGGVGLTLGPPQWAVVIGGAVIFAIGGIIAYAIDIFKDTGVAEEPEKYLDDSLEHGEHPLGAEEEHHRAS</sequence>
<feature type="region of interest" description="Disordered" evidence="1">
    <location>
        <begin position="1"/>
        <end position="24"/>
    </location>
</feature>
<protein>
    <submittedName>
        <fullName evidence="3">Uncharacterized protein</fullName>
    </submittedName>
</protein>
<dbReference type="EMBL" id="CP000088">
    <property type="protein sequence ID" value="AAZ55910.1"/>
    <property type="molecule type" value="Genomic_DNA"/>
</dbReference>
<dbReference type="eggNOG" id="ENOG5032127">
    <property type="taxonomic scope" value="Bacteria"/>
</dbReference>
<accession>Q47NQ9</accession>
<evidence type="ECO:0000313" key="3">
    <source>
        <dbReference type="EMBL" id="AAZ55910.1"/>
    </source>
</evidence>
<evidence type="ECO:0000256" key="2">
    <source>
        <dbReference type="SAM" id="Phobius"/>
    </source>
</evidence>
<reference evidence="3" key="1">
    <citation type="submission" date="2005-07" db="EMBL/GenBank/DDBJ databases">
        <title>Complete sequence of Thermobifida fusca YX.</title>
        <authorList>
            <consortium name="US DOE Joint Genome Institute"/>
            <person name="Copeland A."/>
            <person name="Lucas S."/>
            <person name="Lapidus A."/>
            <person name="Barry K."/>
            <person name="Detter J.C."/>
            <person name="Glavina T."/>
            <person name="Hammon N."/>
            <person name="Israni S."/>
            <person name="Pitluck S."/>
            <person name="Di Bartolo G."/>
            <person name="Chain P."/>
            <person name="Schmutz J."/>
            <person name="Larimer F."/>
            <person name="Land M."/>
            <person name="Lykidis A."/>
            <person name="Richardson P."/>
        </authorList>
    </citation>
    <scope>NUCLEOTIDE SEQUENCE</scope>
    <source>
        <strain evidence="3">YX</strain>
    </source>
</reference>
<name>Q47NQ9_THEFY</name>
<dbReference type="RefSeq" id="WP_011292301.1">
    <property type="nucleotide sequence ID" value="NC_007333.1"/>
</dbReference>
<feature type="transmembrane region" description="Helical" evidence="2">
    <location>
        <begin position="32"/>
        <end position="51"/>
    </location>
</feature>
<gene>
    <name evidence="3" type="ordered locus">Tfu_1877</name>
</gene>
<keyword evidence="2" id="KW-0472">Membrane</keyword>
<feature type="region of interest" description="Disordered" evidence="1">
    <location>
        <begin position="90"/>
        <end position="114"/>
    </location>
</feature>
<keyword evidence="2" id="KW-1133">Transmembrane helix</keyword>
<organism evidence="3">
    <name type="scientific">Thermobifida fusca (strain YX)</name>
    <dbReference type="NCBI Taxonomy" id="269800"/>
    <lineage>
        <taxon>Bacteria</taxon>
        <taxon>Bacillati</taxon>
        <taxon>Actinomycetota</taxon>
        <taxon>Actinomycetes</taxon>
        <taxon>Streptosporangiales</taxon>
        <taxon>Nocardiopsidaceae</taxon>
        <taxon>Thermobifida</taxon>
    </lineage>
</organism>
<dbReference type="NCBIfam" id="NF041681">
    <property type="entry name" value="HGxxPAAW"/>
    <property type="match status" value="1"/>
</dbReference>
<feature type="transmembrane region" description="Helical" evidence="2">
    <location>
        <begin position="57"/>
        <end position="77"/>
    </location>
</feature>
<dbReference type="KEGG" id="tfu:Tfu_1877"/>
<dbReference type="HOGENOM" id="CLU_2119974_0_0_11"/>
<dbReference type="AlphaFoldDB" id="Q47NQ9"/>
<keyword evidence="2" id="KW-0812">Transmembrane</keyword>
<proteinExistence type="predicted"/>
<evidence type="ECO:0000256" key="1">
    <source>
        <dbReference type="SAM" id="MobiDB-lite"/>
    </source>
</evidence>